<dbReference type="PANTHER" id="PTHR47966">
    <property type="entry name" value="BETA-SITE APP-CLEAVING ENZYME, ISOFORM A-RELATED"/>
    <property type="match status" value="1"/>
</dbReference>
<feature type="signal peptide" evidence="6">
    <location>
        <begin position="1"/>
        <end position="18"/>
    </location>
</feature>
<reference evidence="8" key="1">
    <citation type="submission" date="2021-01" db="EMBL/GenBank/DDBJ databases">
        <authorList>
            <person name="Kaushik A."/>
        </authorList>
    </citation>
    <scope>NUCLEOTIDE SEQUENCE</scope>
    <source>
        <strain evidence="8">AG3-1AP</strain>
    </source>
</reference>
<comment type="similarity">
    <text evidence="1 5">Belongs to the peptidase A1 family.</text>
</comment>
<protein>
    <recommendedName>
        <fullName evidence="7">Peptidase A1 domain-containing protein</fullName>
    </recommendedName>
</protein>
<feature type="active site" evidence="3">
    <location>
        <position position="65"/>
    </location>
</feature>
<dbReference type="GO" id="GO:0000324">
    <property type="term" value="C:fungal-type vacuole"/>
    <property type="evidence" value="ECO:0007669"/>
    <property type="project" value="TreeGrafter"/>
</dbReference>
<feature type="active site" evidence="3">
    <location>
        <position position="274"/>
    </location>
</feature>
<evidence type="ECO:0000256" key="1">
    <source>
        <dbReference type="ARBA" id="ARBA00007447"/>
    </source>
</evidence>
<dbReference type="InterPro" id="IPR001969">
    <property type="entry name" value="Aspartic_peptidase_AS"/>
</dbReference>
<dbReference type="Proteomes" id="UP000663831">
    <property type="component" value="Unassembled WGS sequence"/>
</dbReference>
<keyword evidence="2 5" id="KW-0064">Aspartyl protease</keyword>
<dbReference type="PROSITE" id="PS51767">
    <property type="entry name" value="PEPTIDASE_A1"/>
    <property type="match status" value="1"/>
</dbReference>
<feature type="disulfide bond" evidence="4">
    <location>
        <begin position="309"/>
        <end position="346"/>
    </location>
</feature>
<name>A0A8H3AYC6_9AGAM</name>
<dbReference type="InterPro" id="IPR001461">
    <property type="entry name" value="Aspartic_peptidase_A1"/>
</dbReference>
<accession>A0A8H3AYC6</accession>
<feature type="chain" id="PRO_5034484502" description="Peptidase A1 domain-containing protein" evidence="6">
    <location>
        <begin position="19"/>
        <end position="403"/>
    </location>
</feature>
<dbReference type="GO" id="GO:0004190">
    <property type="term" value="F:aspartic-type endopeptidase activity"/>
    <property type="evidence" value="ECO:0007669"/>
    <property type="project" value="UniProtKB-KW"/>
</dbReference>
<dbReference type="InterPro" id="IPR034164">
    <property type="entry name" value="Pepsin-like_dom"/>
</dbReference>
<dbReference type="AlphaFoldDB" id="A0A8H3AYC6"/>
<evidence type="ECO:0000256" key="5">
    <source>
        <dbReference type="RuleBase" id="RU000454"/>
    </source>
</evidence>
<gene>
    <name evidence="8" type="ORF">RDB_LOCUS57041</name>
</gene>
<evidence type="ECO:0000313" key="9">
    <source>
        <dbReference type="Proteomes" id="UP000663831"/>
    </source>
</evidence>
<organism evidence="8 9">
    <name type="scientific">Rhizoctonia solani</name>
    <dbReference type="NCBI Taxonomy" id="456999"/>
    <lineage>
        <taxon>Eukaryota</taxon>
        <taxon>Fungi</taxon>
        <taxon>Dikarya</taxon>
        <taxon>Basidiomycota</taxon>
        <taxon>Agaricomycotina</taxon>
        <taxon>Agaricomycetes</taxon>
        <taxon>Cantharellales</taxon>
        <taxon>Ceratobasidiaceae</taxon>
        <taxon>Rhizoctonia</taxon>
    </lineage>
</organism>
<evidence type="ECO:0000256" key="3">
    <source>
        <dbReference type="PIRSR" id="PIRSR601461-1"/>
    </source>
</evidence>
<evidence type="ECO:0000313" key="8">
    <source>
        <dbReference type="EMBL" id="CAE6443557.1"/>
    </source>
</evidence>
<keyword evidence="4" id="KW-1015">Disulfide bond</keyword>
<dbReference type="InterPro" id="IPR021109">
    <property type="entry name" value="Peptidase_aspartic_dom_sf"/>
</dbReference>
<proteinExistence type="inferred from homology"/>
<dbReference type="CDD" id="cd05471">
    <property type="entry name" value="pepsin_like"/>
    <property type="match status" value="1"/>
</dbReference>
<dbReference type="SUPFAM" id="SSF50630">
    <property type="entry name" value="Acid proteases"/>
    <property type="match status" value="1"/>
</dbReference>
<comment type="caution">
    <text evidence="8">The sequence shown here is derived from an EMBL/GenBank/DDBJ whole genome shotgun (WGS) entry which is preliminary data.</text>
</comment>
<keyword evidence="5" id="KW-0645">Protease</keyword>
<keyword evidence="5" id="KW-0378">Hydrolase</keyword>
<dbReference type="PRINTS" id="PR00792">
    <property type="entry name" value="PEPSIN"/>
</dbReference>
<dbReference type="EMBL" id="CAJMWV010001695">
    <property type="protein sequence ID" value="CAE6443557.1"/>
    <property type="molecule type" value="Genomic_DNA"/>
</dbReference>
<feature type="domain" description="Peptidase A1" evidence="7">
    <location>
        <begin position="47"/>
        <end position="382"/>
    </location>
</feature>
<keyword evidence="6" id="KW-0732">Signal</keyword>
<dbReference type="PANTHER" id="PTHR47966:SF68">
    <property type="entry name" value="PEPTIDASE A1 DOMAIN-CONTAINING PROTEIN"/>
    <property type="match status" value="1"/>
</dbReference>
<dbReference type="GO" id="GO:0006508">
    <property type="term" value="P:proteolysis"/>
    <property type="evidence" value="ECO:0007669"/>
    <property type="project" value="UniProtKB-KW"/>
</dbReference>
<sequence>MKYHSGLVVSLLSTLATAKPPSKLGVCRSASELKPLDIPIKITNGYYTIQLQLGTPPQPVDLLFDTGSGPLWVLNPECARNCPSGYKSRSFFDPNASSTAQSANLRETVDYLGTSVVSGEVWLDKVTIQNITFPTPQRFINADRSDEAFLPADGILGLAFRPLALGSTSIHDALFHPTHLPDHRIGIYLGNVKYTDLNPSPQTNGIVTFGGSHEDKYGAEPLKWLNVIPAYSDLGPQYTYWYVLINGVKASRQTTTGPNETNFSPQPGAVAIFDTGSSRISVPRSIIADLSSALGYNYTATSEGYRPLCSEVATYNASLTLTFGDVEITLTTDDLSNPGYTADEYCWPPFVAWDSSNWLIGQYFLYPFYSVWDLGGWNVSKAGDGQPRIGLSHLKEGYQPRSV</sequence>
<evidence type="ECO:0000259" key="7">
    <source>
        <dbReference type="PROSITE" id="PS51767"/>
    </source>
</evidence>
<evidence type="ECO:0000256" key="4">
    <source>
        <dbReference type="PIRSR" id="PIRSR601461-2"/>
    </source>
</evidence>
<dbReference type="PROSITE" id="PS00141">
    <property type="entry name" value="ASP_PROTEASE"/>
    <property type="match status" value="1"/>
</dbReference>
<dbReference type="Gene3D" id="2.40.70.10">
    <property type="entry name" value="Acid Proteases"/>
    <property type="match status" value="2"/>
</dbReference>
<evidence type="ECO:0000256" key="6">
    <source>
        <dbReference type="SAM" id="SignalP"/>
    </source>
</evidence>
<dbReference type="Pfam" id="PF00026">
    <property type="entry name" value="Asp"/>
    <property type="match status" value="1"/>
</dbReference>
<dbReference type="InterPro" id="IPR033121">
    <property type="entry name" value="PEPTIDASE_A1"/>
</dbReference>
<evidence type="ECO:0000256" key="2">
    <source>
        <dbReference type="ARBA" id="ARBA00022750"/>
    </source>
</evidence>